<protein>
    <submittedName>
        <fullName evidence="1">Uncharacterized protein</fullName>
    </submittedName>
</protein>
<comment type="caution">
    <text evidence="1">The sequence shown here is derived from an EMBL/GenBank/DDBJ whole genome shotgun (WGS) entry which is preliminary data.</text>
</comment>
<organism evidence="1 2">
    <name type="scientific">Hibiscus syriacus</name>
    <name type="common">Rose of Sharon</name>
    <dbReference type="NCBI Taxonomy" id="106335"/>
    <lineage>
        <taxon>Eukaryota</taxon>
        <taxon>Viridiplantae</taxon>
        <taxon>Streptophyta</taxon>
        <taxon>Embryophyta</taxon>
        <taxon>Tracheophyta</taxon>
        <taxon>Spermatophyta</taxon>
        <taxon>Magnoliopsida</taxon>
        <taxon>eudicotyledons</taxon>
        <taxon>Gunneridae</taxon>
        <taxon>Pentapetalae</taxon>
        <taxon>rosids</taxon>
        <taxon>malvids</taxon>
        <taxon>Malvales</taxon>
        <taxon>Malvaceae</taxon>
        <taxon>Malvoideae</taxon>
        <taxon>Hibiscus</taxon>
    </lineage>
</organism>
<keyword evidence="2" id="KW-1185">Reference proteome</keyword>
<dbReference type="AlphaFoldDB" id="A0A6A2YPJ9"/>
<dbReference type="PANTHER" id="PTHR33116:SF86">
    <property type="entry name" value="REVERSE TRANSCRIPTASE DOMAIN-CONTAINING PROTEIN"/>
    <property type="match status" value="1"/>
</dbReference>
<gene>
    <name evidence="1" type="ORF">F3Y22_tig00111338pilonHSYRG00409</name>
</gene>
<evidence type="ECO:0000313" key="1">
    <source>
        <dbReference type="EMBL" id="KAE8681227.1"/>
    </source>
</evidence>
<evidence type="ECO:0000313" key="2">
    <source>
        <dbReference type="Proteomes" id="UP000436088"/>
    </source>
</evidence>
<reference evidence="1" key="1">
    <citation type="submission" date="2019-09" db="EMBL/GenBank/DDBJ databases">
        <title>Draft genome information of white flower Hibiscus syriacus.</title>
        <authorList>
            <person name="Kim Y.-M."/>
        </authorList>
    </citation>
    <scope>NUCLEOTIDE SEQUENCE [LARGE SCALE GENOMIC DNA]</scope>
    <source>
        <strain evidence="1">YM2019G1</strain>
    </source>
</reference>
<accession>A0A6A2YPJ9</accession>
<dbReference type="Proteomes" id="UP000436088">
    <property type="component" value="Unassembled WGS sequence"/>
</dbReference>
<sequence>MRGRICWFISRQVATQLGNFLGAFIDYDISIKYLGYRDSLRIREEEELVFQWDLSLRAPARRRWMGTGPWLRDDDTTNDHKEDFSKTGTSSNLGSNLKGWSMKAWTTKVNSSKRVKDVVITQVEEENSIEKGENAKRDKTTVFKMEKVRKSCGFMNGIEVESQGKWRIVFRLEIYVNATLRGGLIRGKRQMTAFRDTTDECALSDVGYNGVWYTWEKGRSVANDIRKRLYRAGDHFFQYRRSWHFHFEAARLLEDSCEEEVKHPREALARDYFNTLFSTYAKPMDGRILEGHLEMELVNHMYIVLTSKVENPRMLSHFWPISLCNVIFKIVSKMHVLRMQCSLSLCIDETQSAFVSGQVRNFDKLGVFFSTNVTDANRCDVHRILEVSDFSNLEKYLGLPTIAGRNKWVAFAHLRDRFHSRIRGWSVRLLSQGGKKVFIKTIKGAFTGVPGRFLVNTKNMPVFPCAPNNNSRTKSPTRLWHFILASNEALRWVTVPPLGQSVRVVDADSLDIPDSNSLTTVNGVYGSVKDTSGGTKTESNACDVGQKRDSSLVASSLSLPFAYFSVGFYASLALFSSLGSEVSHLKSNLRMNIAGGHGILRREVEIVDGPFVVKLSLELDILRREIEIQFKDECHDIFHREVEIVDDPFVGKLSLELDILHLEIVDGPFVVKLSLELDILHRKVEIQSNDEWHDILRRELKSNLRMDVTGGHDILRREVEIVDDLFVVKLSLELDIIHREVEIQSKDECCWWTRYPSS</sequence>
<name>A0A6A2YPJ9_HIBSY</name>
<proteinExistence type="predicted"/>
<dbReference type="EMBL" id="VEPZ02001313">
    <property type="protein sequence ID" value="KAE8681227.1"/>
    <property type="molecule type" value="Genomic_DNA"/>
</dbReference>
<dbReference type="PANTHER" id="PTHR33116">
    <property type="entry name" value="REVERSE TRANSCRIPTASE ZINC-BINDING DOMAIN-CONTAINING PROTEIN-RELATED-RELATED"/>
    <property type="match status" value="1"/>
</dbReference>